<sequence>MLTYELTSRDLEDVRFAISPAAETVLSLRALRDPGRFPLQLPWVRAVQPQLAGLDWSLLSLLVNDTMGSPDFLTPRPTSPLTQFQDELEIIAAVDRTTFDRQLVAVNRELPGELAGSDGVSRVVDALREYWQTVMAPYWPRMRTVLSADISFRGHAITQHGTGVMLNELGPAISYQDGLLRVDRVSNPSRTERIDGRGLVLQPTLFGPHAVIPFDIGAEPLLGYPPRGQGNLWTVAEPPSRRDLGRLVGTARARILELLTHPRTTSDIAAELKVTPSAVSQHLQLLRRTGLVDPQRTGKQVLYRPTELAALLTGTDLLMSKVPRELTPEWAERATDQGVADR</sequence>
<keyword evidence="3" id="KW-0804">Transcription</keyword>
<dbReference type="PROSITE" id="PS50987">
    <property type="entry name" value="HTH_ARSR_2"/>
    <property type="match status" value="1"/>
</dbReference>
<feature type="domain" description="HTH arsR-type" evidence="4">
    <location>
        <begin position="232"/>
        <end position="325"/>
    </location>
</feature>
<organism evidence="5 6">
    <name type="scientific">Kribbella steppae</name>
    <dbReference type="NCBI Taxonomy" id="2512223"/>
    <lineage>
        <taxon>Bacteria</taxon>
        <taxon>Bacillati</taxon>
        <taxon>Actinomycetota</taxon>
        <taxon>Actinomycetes</taxon>
        <taxon>Propionibacteriales</taxon>
        <taxon>Kribbellaceae</taxon>
        <taxon>Kribbella</taxon>
    </lineage>
</organism>
<evidence type="ECO:0000256" key="2">
    <source>
        <dbReference type="ARBA" id="ARBA00023125"/>
    </source>
</evidence>
<dbReference type="InterPro" id="IPR001845">
    <property type="entry name" value="HTH_ArsR_DNA-bd_dom"/>
</dbReference>
<name>A0A4R2GYT7_9ACTN</name>
<dbReference type="InterPro" id="IPR051011">
    <property type="entry name" value="Metal_resp_trans_reg"/>
</dbReference>
<dbReference type="PANTHER" id="PTHR43132">
    <property type="entry name" value="ARSENICAL RESISTANCE OPERON REPRESSOR ARSR-RELATED"/>
    <property type="match status" value="1"/>
</dbReference>
<dbReference type="GO" id="GO:0003677">
    <property type="term" value="F:DNA binding"/>
    <property type="evidence" value="ECO:0007669"/>
    <property type="project" value="UniProtKB-KW"/>
</dbReference>
<evidence type="ECO:0000256" key="3">
    <source>
        <dbReference type="ARBA" id="ARBA00023163"/>
    </source>
</evidence>
<dbReference type="PRINTS" id="PR00778">
    <property type="entry name" value="HTHARSR"/>
</dbReference>
<dbReference type="SMART" id="SM00418">
    <property type="entry name" value="HTH_ARSR"/>
    <property type="match status" value="1"/>
</dbReference>
<keyword evidence="6" id="KW-1185">Reference proteome</keyword>
<dbReference type="InterPro" id="IPR011991">
    <property type="entry name" value="ArsR-like_HTH"/>
</dbReference>
<dbReference type="GO" id="GO:0003700">
    <property type="term" value="F:DNA-binding transcription factor activity"/>
    <property type="evidence" value="ECO:0007669"/>
    <property type="project" value="InterPro"/>
</dbReference>
<comment type="caution">
    <text evidence="5">The sequence shown here is derived from an EMBL/GenBank/DDBJ whole genome shotgun (WGS) entry which is preliminary data.</text>
</comment>
<reference evidence="5 6" key="1">
    <citation type="journal article" date="2015" name="Stand. Genomic Sci.">
        <title>Genomic Encyclopedia of Bacterial and Archaeal Type Strains, Phase III: the genomes of soil and plant-associated and newly described type strains.</title>
        <authorList>
            <person name="Whitman W.B."/>
            <person name="Woyke T."/>
            <person name="Klenk H.P."/>
            <person name="Zhou Y."/>
            <person name="Lilburn T.G."/>
            <person name="Beck B.J."/>
            <person name="De Vos P."/>
            <person name="Vandamme P."/>
            <person name="Eisen J.A."/>
            <person name="Garrity G."/>
            <person name="Hugenholtz P."/>
            <person name="Kyrpides N.C."/>
        </authorList>
    </citation>
    <scope>NUCLEOTIDE SEQUENCE [LARGE SCALE GENOMIC DNA]</scope>
    <source>
        <strain evidence="5 6">VKM Ac-2572</strain>
    </source>
</reference>
<dbReference type="SUPFAM" id="SSF46785">
    <property type="entry name" value="Winged helix' DNA-binding domain"/>
    <property type="match status" value="1"/>
</dbReference>
<evidence type="ECO:0000259" key="4">
    <source>
        <dbReference type="PROSITE" id="PS50987"/>
    </source>
</evidence>
<dbReference type="PANTHER" id="PTHR43132:SF2">
    <property type="entry name" value="ARSENICAL RESISTANCE OPERON REPRESSOR ARSR-RELATED"/>
    <property type="match status" value="1"/>
</dbReference>
<keyword evidence="1" id="KW-0805">Transcription regulation</keyword>
<accession>A0A4R2GYT7</accession>
<dbReference type="InterPro" id="IPR036388">
    <property type="entry name" value="WH-like_DNA-bd_sf"/>
</dbReference>
<dbReference type="Pfam" id="PF01022">
    <property type="entry name" value="HTH_5"/>
    <property type="match status" value="1"/>
</dbReference>
<evidence type="ECO:0000313" key="5">
    <source>
        <dbReference type="EMBL" id="TCO16610.1"/>
    </source>
</evidence>
<gene>
    <name evidence="5" type="ORF">EV652_120104</name>
</gene>
<keyword evidence="2" id="KW-0238">DNA-binding</keyword>
<protein>
    <submittedName>
        <fullName evidence="5">Regulatory ArsR family protein</fullName>
    </submittedName>
</protein>
<proteinExistence type="predicted"/>
<dbReference type="Proteomes" id="UP000294508">
    <property type="component" value="Unassembled WGS sequence"/>
</dbReference>
<dbReference type="InterPro" id="IPR036390">
    <property type="entry name" value="WH_DNA-bd_sf"/>
</dbReference>
<dbReference type="Gene3D" id="1.10.10.10">
    <property type="entry name" value="Winged helix-like DNA-binding domain superfamily/Winged helix DNA-binding domain"/>
    <property type="match status" value="1"/>
</dbReference>
<dbReference type="CDD" id="cd00090">
    <property type="entry name" value="HTH_ARSR"/>
    <property type="match status" value="1"/>
</dbReference>
<evidence type="ECO:0000256" key="1">
    <source>
        <dbReference type="ARBA" id="ARBA00023015"/>
    </source>
</evidence>
<dbReference type="AlphaFoldDB" id="A0A4R2GYT7"/>
<evidence type="ECO:0000313" key="6">
    <source>
        <dbReference type="Proteomes" id="UP000294508"/>
    </source>
</evidence>
<dbReference type="EMBL" id="SLWN01000020">
    <property type="protein sequence ID" value="TCO16610.1"/>
    <property type="molecule type" value="Genomic_DNA"/>
</dbReference>